<feature type="transmembrane region" description="Helical" evidence="6">
    <location>
        <begin position="376"/>
        <end position="398"/>
    </location>
</feature>
<dbReference type="PROSITE" id="PS50850">
    <property type="entry name" value="MFS"/>
    <property type="match status" value="1"/>
</dbReference>
<evidence type="ECO:0000313" key="8">
    <source>
        <dbReference type="EMBL" id="TNV80437.1"/>
    </source>
</evidence>
<dbReference type="Gene3D" id="1.20.1250.20">
    <property type="entry name" value="MFS general substrate transporter like domains"/>
    <property type="match status" value="2"/>
</dbReference>
<evidence type="ECO:0000313" key="9">
    <source>
        <dbReference type="Proteomes" id="UP000785679"/>
    </source>
</evidence>
<dbReference type="Pfam" id="PF07690">
    <property type="entry name" value="MFS_1"/>
    <property type="match status" value="1"/>
</dbReference>
<feature type="transmembrane region" description="Helical" evidence="6">
    <location>
        <begin position="316"/>
        <end position="332"/>
    </location>
</feature>
<dbReference type="GO" id="GO:0016020">
    <property type="term" value="C:membrane"/>
    <property type="evidence" value="ECO:0007669"/>
    <property type="project" value="UniProtKB-SubCell"/>
</dbReference>
<feature type="transmembrane region" description="Helical" evidence="6">
    <location>
        <begin position="490"/>
        <end position="510"/>
    </location>
</feature>
<dbReference type="InterPro" id="IPR011701">
    <property type="entry name" value="MFS"/>
</dbReference>
<feature type="transmembrane region" description="Helical" evidence="6">
    <location>
        <begin position="173"/>
        <end position="194"/>
    </location>
</feature>
<dbReference type="InterPro" id="IPR036259">
    <property type="entry name" value="MFS_trans_sf"/>
</dbReference>
<dbReference type="AlphaFoldDB" id="A0A8J8NRA7"/>
<evidence type="ECO:0000256" key="6">
    <source>
        <dbReference type="SAM" id="Phobius"/>
    </source>
</evidence>
<keyword evidence="2" id="KW-0813">Transport</keyword>
<dbReference type="PANTHER" id="PTHR23506:SF26">
    <property type="entry name" value="MFS-TYPE TRANSPORTER SLC18B1"/>
    <property type="match status" value="1"/>
</dbReference>
<dbReference type="InterPro" id="IPR050930">
    <property type="entry name" value="MFS_Vesicular_Transporter"/>
</dbReference>
<organism evidence="8 9">
    <name type="scientific">Halteria grandinella</name>
    <dbReference type="NCBI Taxonomy" id="5974"/>
    <lineage>
        <taxon>Eukaryota</taxon>
        <taxon>Sar</taxon>
        <taxon>Alveolata</taxon>
        <taxon>Ciliophora</taxon>
        <taxon>Intramacronucleata</taxon>
        <taxon>Spirotrichea</taxon>
        <taxon>Stichotrichia</taxon>
        <taxon>Sporadotrichida</taxon>
        <taxon>Halteriidae</taxon>
        <taxon>Halteria</taxon>
    </lineage>
</organism>
<dbReference type="Proteomes" id="UP000785679">
    <property type="component" value="Unassembled WGS sequence"/>
</dbReference>
<evidence type="ECO:0000256" key="3">
    <source>
        <dbReference type="ARBA" id="ARBA00022692"/>
    </source>
</evidence>
<feature type="transmembrane region" description="Helical" evidence="6">
    <location>
        <begin position="85"/>
        <end position="103"/>
    </location>
</feature>
<evidence type="ECO:0000256" key="1">
    <source>
        <dbReference type="ARBA" id="ARBA00004141"/>
    </source>
</evidence>
<dbReference type="OrthoDB" id="446368at2759"/>
<evidence type="ECO:0000256" key="2">
    <source>
        <dbReference type="ARBA" id="ARBA00022448"/>
    </source>
</evidence>
<dbReference type="SUPFAM" id="SSF103473">
    <property type="entry name" value="MFS general substrate transporter"/>
    <property type="match status" value="1"/>
</dbReference>
<keyword evidence="5 6" id="KW-0472">Membrane</keyword>
<keyword evidence="9" id="KW-1185">Reference proteome</keyword>
<feature type="transmembrane region" description="Helical" evidence="6">
    <location>
        <begin position="352"/>
        <end position="369"/>
    </location>
</feature>
<keyword evidence="4 6" id="KW-1133">Transmembrane helix</keyword>
<keyword evidence="3 6" id="KW-0812">Transmembrane</keyword>
<comment type="caution">
    <text evidence="8">The sequence shown here is derived from an EMBL/GenBank/DDBJ whole genome shotgun (WGS) entry which is preliminary data.</text>
</comment>
<evidence type="ECO:0000256" key="5">
    <source>
        <dbReference type="ARBA" id="ARBA00023136"/>
    </source>
</evidence>
<proteinExistence type="predicted"/>
<evidence type="ECO:0000256" key="4">
    <source>
        <dbReference type="ARBA" id="ARBA00022989"/>
    </source>
</evidence>
<feature type="transmembrane region" description="Helical" evidence="6">
    <location>
        <begin position="21"/>
        <end position="42"/>
    </location>
</feature>
<dbReference type="PANTHER" id="PTHR23506">
    <property type="entry name" value="GH10249P"/>
    <property type="match status" value="1"/>
</dbReference>
<feature type="domain" description="Major facilitator superfamily (MFS) profile" evidence="7">
    <location>
        <begin position="306"/>
        <end position="521"/>
    </location>
</feature>
<feature type="transmembrane region" description="Helical" evidence="6">
    <location>
        <begin position="54"/>
        <end position="73"/>
    </location>
</feature>
<comment type="subcellular location">
    <subcellularLocation>
        <location evidence="1">Membrane</location>
        <topology evidence="1">Multi-pass membrane protein</topology>
    </subcellularLocation>
</comment>
<sequence length="521" mass="57369">MKTTYHTKPPHLQKPSQRLQILLCSIIALKEALFLILAPFLPEQLREKSIPESLFAPLYSCYSVFLFVSSLYGGRIQSRVGRVNVIRIGLAMQVVSCGLFAILGSVQHKLIFCIIGFTGRIIEGIGAGLLQTAVYGELISQSGEDESKMVGLLEFSAVFGNLAGLLFSSLLSYLFGFTGPFLGIGLAFAIYFVIIGRLKLVKHQGDDYDTAVESHLNGNGQRVHIELSQASYLQGYQRQRQNDNILFDSDDKGLLMNSIQMHHIDDHSMRPHGGGGGYIVEQSITNFNHRLLNGTLSAHPPVEITYLRVLKIKRSIFGFLSLTLSLTLWTFTNTTLANKLQGDFGLTSEIVSLIYSIQMAGFLFTSLFVHKALNQYVGFIILIASLLVQSLGVAMIGPSNLLSGIIPNELRIICLGLLFLGMANSYSSIVSYSEMNDAVMEFYPNCDREKLNDTLAGLYNAGFSLGTIIGPIMGSYITIYSGSFSVCADFFSIGTVAFCMVLGLAVYYPLARKEKIRNRLI</sequence>
<feature type="transmembrane region" description="Helical" evidence="6">
    <location>
        <begin position="410"/>
        <end position="432"/>
    </location>
</feature>
<accession>A0A8J8NRA7</accession>
<dbReference type="GO" id="GO:0022857">
    <property type="term" value="F:transmembrane transporter activity"/>
    <property type="evidence" value="ECO:0007669"/>
    <property type="project" value="InterPro"/>
</dbReference>
<reference evidence="8" key="1">
    <citation type="submission" date="2019-06" db="EMBL/GenBank/DDBJ databases">
        <authorList>
            <person name="Zheng W."/>
        </authorList>
    </citation>
    <scope>NUCLEOTIDE SEQUENCE</scope>
    <source>
        <strain evidence="8">QDHG01</strain>
    </source>
</reference>
<dbReference type="InterPro" id="IPR020846">
    <property type="entry name" value="MFS_dom"/>
</dbReference>
<gene>
    <name evidence="8" type="ORF">FGO68_gene7182</name>
</gene>
<feature type="transmembrane region" description="Helical" evidence="6">
    <location>
        <begin position="458"/>
        <end position="478"/>
    </location>
</feature>
<name>A0A8J8NRA7_HALGN</name>
<dbReference type="EMBL" id="RRYP01007509">
    <property type="protein sequence ID" value="TNV80437.1"/>
    <property type="molecule type" value="Genomic_DNA"/>
</dbReference>
<protein>
    <recommendedName>
        <fullName evidence="7">Major facilitator superfamily (MFS) profile domain-containing protein</fullName>
    </recommendedName>
</protein>
<evidence type="ECO:0000259" key="7">
    <source>
        <dbReference type="PROSITE" id="PS50850"/>
    </source>
</evidence>